<feature type="compositionally biased region" description="Low complexity" evidence="1">
    <location>
        <begin position="1"/>
        <end position="21"/>
    </location>
</feature>
<dbReference type="GeneID" id="8106154"/>
<feature type="region of interest" description="Disordered" evidence="1">
    <location>
        <begin position="1"/>
        <end position="39"/>
    </location>
</feature>
<evidence type="ECO:0000313" key="3">
    <source>
        <dbReference type="Proteomes" id="UP000001745"/>
    </source>
</evidence>
<dbReference type="VEuPathDB" id="FungiDB:TSTA_075880"/>
<proteinExistence type="predicted"/>
<feature type="region of interest" description="Disordered" evidence="1">
    <location>
        <begin position="230"/>
        <end position="249"/>
    </location>
</feature>
<dbReference type="RefSeq" id="XP_002341603.1">
    <property type="nucleotide sequence ID" value="XM_002341562.1"/>
</dbReference>
<feature type="region of interest" description="Disordered" evidence="1">
    <location>
        <begin position="330"/>
        <end position="358"/>
    </location>
</feature>
<feature type="compositionally biased region" description="Low complexity" evidence="1">
    <location>
        <begin position="819"/>
        <end position="829"/>
    </location>
</feature>
<feature type="compositionally biased region" description="Basic and acidic residues" evidence="1">
    <location>
        <begin position="776"/>
        <end position="801"/>
    </location>
</feature>
<evidence type="ECO:0000313" key="2">
    <source>
        <dbReference type="EMBL" id="EED24216.1"/>
    </source>
</evidence>
<protein>
    <submittedName>
        <fullName evidence="2">Uncharacterized protein</fullName>
    </submittedName>
</protein>
<dbReference type="Proteomes" id="UP000001745">
    <property type="component" value="Unassembled WGS sequence"/>
</dbReference>
<feature type="compositionally biased region" description="Polar residues" evidence="1">
    <location>
        <begin position="176"/>
        <end position="194"/>
    </location>
</feature>
<gene>
    <name evidence="2" type="ORF">TSTA_075880</name>
</gene>
<feature type="compositionally biased region" description="Basic and acidic residues" evidence="1">
    <location>
        <begin position="525"/>
        <end position="550"/>
    </location>
</feature>
<feature type="region of interest" description="Disordered" evidence="1">
    <location>
        <begin position="470"/>
        <end position="593"/>
    </location>
</feature>
<organism evidence="2 3">
    <name type="scientific">Talaromyces stipitatus (strain ATCC 10500 / CBS 375.48 / QM 6759 / NRRL 1006)</name>
    <name type="common">Penicillium stipitatum</name>
    <dbReference type="NCBI Taxonomy" id="441959"/>
    <lineage>
        <taxon>Eukaryota</taxon>
        <taxon>Fungi</taxon>
        <taxon>Dikarya</taxon>
        <taxon>Ascomycota</taxon>
        <taxon>Pezizomycotina</taxon>
        <taxon>Eurotiomycetes</taxon>
        <taxon>Eurotiomycetidae</taxon>
        <taxon>Eurotiales</taxon>
        <taxon>Trichocomaceae</taxon>
        <taxon>Talaromyces</taxon>
        <taxon>Talaromyces sect. Talaromyces</taxon>
    </lineage>
</organism>
<feature type="region of interest" description="Disordered" evidence="1">
    <location>
        <begin position="773"/>
        <end position="834"/>
    </location>
</feature>
<feature type="region of interest" description="Disordered" evidence="1">
    <location>
        <begin position="691"/>
        <end position="722"/>
    </location>
</feature>
<name>B8LVT6_TALSN</name>
<dbReference type="OMA" id="RWRQSIR"/>
<keyword evidence="3" id="KW-1185">Reference proteome</keyword>
<dbReference type="eggNOG" id="ENOG502SA0I">
    <property type="taxonomic scope" value="Eukaryota"/>
</dbReference>
<reference evidence="3" key="1">
    <citation type="journal article" date="2015" name="Genome Announc.">
        <title>Genome sequence of the AIDS-associated pathogen Penicillium marneffei (ATCC18224) and its near taxonomic relative Talaromyces stipitatus (ATCC10500).</title>
        <authorList>
            <person name="Nierman W.C."/>
            <person name="Fedorova-Abrams N.D."/>
            <person name="Andrianopoulos A."/>
        </authorList>
    </citation>
    <scope>NUCLEOTIDE SEQUENCE [LARGE SCALE GENOMIC DNA]</scope>
    <source>
        <strain evidence="3">ATCC 10500 / CBS 375.48 / QM 6759 / NRRL 1006</strain>
    </source>
</reference>
<feature type="compositionally biased region" description="Polar residues" evidence="1">
    <location>
        <begin position="107"/>
        <end position="121"/>
    </location>
</feature>
<evidence type="ECO:0000256" key="1">
    <source>
        <dbReference type="SAM" id="MobiDB-lite"/>
    </source>
</evidence>
<feature type="compositionally biased region" description="Polar residues" evidence="1">
    <location>
        <begin position="76"/>
        <end position="97"/>
    </location>
</feature>
<dbReference type="EMBL" id="EQ962652">
    <property type="protein sequence ID" value="EED24216.1"/>
    <property type="molecule type" value="Genomic_DNA"/>
</dbReference>
<dbReference type="OrthoDB" id="5288142at2759"/>
<feature type="compositionally biased region" description="Acidic residues" evidence="1">
    <location>
        <begin position="65"/>
        <end position="75"/>
    </location>
</feature>
<dbReference type="InParanoid" id="B8LVT6"/>
<feature type="compositionally biased region" description="Acidic residues" evidence="1">
    <location>
        <begin position="551"/>
        <end position="589"/>
    </location>
</feature>
<feature type="region of interest" description="Disordered" evidence="1">
    <location>
        <begin position="51"/>
        <end position="133"/>
    </location>
</feature>
<dbReference type="HOGENOM" id="CLU_001373_0_0_1"/>
<dbReference type="PhylomeDB" id="B8LVT6"/>
<sequence length="1166" mass="126967">MDYNPVAQVDDNDAASQSSDSDVADHPANSGQKAHESIALVQQGLGNLIDSIHNSDKTQSSSYELVEDDDYEEPIEQNNPVPATTENSARQTSTVADLSTGAEIAPRSTSPEPLVRTSSDVSIPLRHPTPDLQSLQGAYVGNIERLEKSAERLSMSSSDLGVELRKLDLEQKRRSSASSAYQGPDSPSTRQMSIGSLSNSIIAVNSAARSGGYSPGGFLTSPRGSIISGSRFRSTSVTSPLQGIQEPKQEEEMVSEAINTFDDKDVPILTPRPLPAHARQNEFEMPGPYAAEEPFQEVPDRPLTAQSTDTYQQATNLFLDFDGVHFVPHPKDPGSTRRLPLNRPPLATSAEPHKEPQAGRDMVYYPAPIPKFLNLPQRLSKQSANPNSEKRRTQLLEMISATDKEVKGEESHEQRVNKKLSTLPPQLRASVFFDQPSSNLGSLEVQLKDNSAVTTLDSILDASTHAPVSAFTDHPIVGSPGGKVYGSSDKKRASRLLAGKKGSKGALRSGPGPRESVLFVPGEGLHPHSDNEAAERDPMHPNDSEPHSESSSDDESSGTHDSEEDTEGDDGEDEEDDGFSEVELFDNDEQMPFGRPTTLLAELEMRKQEQKQRNRSAAKAFPNGLHSTLLQLDAVAQAQSNKRRQKHVTLAWEADAAEDPDDADDEDIPLGILYGNKNPAAEERPLGLMERRELEENEPLSKRRARLRGEPVPSAMPNKRASTMTQLKSVAAVESDSDEGETLAQRLRRLKQEKKDKTKSVISTEFEAEIMSELGKLYEPDEPETKKEESTTKPAEKTVSKEDDEEQETLAQRKKRLQAEAAQTQHTQAPRNVRATQSMANILSAYPASHGGFPASHARQLSSAHTQRLSTGFSVPPSMTFHAGLVQTPSLHPSMRGYETHPVYGNMPYNTAFMPGGAGMNAYAGGMQHPHNAAMMQQDIIDPRQADVIDRWRQSVASCATAELLPLSLLLLLVASSSCFSASLNARITRATRPSLYHRGTRPPEALPAASSSLFLAAKAAGSMQVMTGTAERGSSFALAQGSMFSTQCLVANHEVDGSHISTEVTDPLNVTEISQLWASPQIGFINEADQNTVNTILESIIYAIDVFTQGRSTKLQFTFLSDAHFSQSPLADYGEGRYAKLQSVAGKYDPAGVFQRLLPGGFKLF</sequence>
<dbReference type="STRING" id="441959.B8LVT6"/>
<feature type="region of interest" description="Disordered" evidence="1">
    <location>
        <begin position="166"/>
        <end position="194"/>
    </location>
</feature>
<dbReference type="AlphaFoldDB" id="B8LVT6"/>
<accession>B8LVT6</accession>